<dbReference type="Gene3D" id="1.10.357.10">
    <property type="entry name" value="Tetracycline Repressor, domain 2"/>
    <property type="match status" value="1"/>
</dbReference>
<dbReference type="PANTHER" id="PTHR47752">
    <property type="entry name" value="HTH-TYPE TRANSCRIPTIONAL REPRESSOR FABR"/>
    <property type="match status" value="1"/>
</dbReference>
<dbReference type="Pfam" id="PF21943">
    <property type="entry name" value="TetR_C_46"/>
    <property type="match status" value="1"/>
</dbReference>
<evidence type="ECO:0000256" key="1">
    <source>
        <dbReference type="ARBA" id="ARBA00023015"/>
    </source>
</evidence>
<gene>
    <name evidence="6" type="ORF">Rrhod_3484</name>
</gene>
<dbReference type="InterPro" id="IPR054129">
    <property type="entry name" value="DesT_TetR_C"/>
</dbReference>
<organism evidence="6 7">
    <name type="scientific">Rhodococcus rhodnii LMG 5362</name>
    <dbReference type="NCBI Taxonomy" id="1273125"/>
    <lineage>
        <taxon>Bacteria</taxon>
        <taxon>Bacillati</taxon>
        <taxon>Actinomycetota</taxon>
        <taxon>Actinomycetes</taxon>
        <taxon>Mycobacteriales</taxon>
        <taxon>Nocardiaceae</taxon>
        <taxon>Rhodococcus</taxon>
    </lineage>
</organism>
<dbReference type="InterPro" id="IPR009057">
    <property type="entry name" value="Homeodomain-like_sf"/>
</dbReference>
<keyword evidence="3" id="KW-0804">Transcription</keyword>
<dbReference type="GO" id="GO:0003677">
    <property type="term" value="F:DNA binding"/>
    <property type="evidence" value="ECO:0007669"/>
    <property type="project" value="UniProtKB-UniRule"/>
</dbReference>
<dbReference type="InterPro" id="IPR050692">
    <property type="entry name" value="HTH_transcr_repressor_FabR"/>
</dbReference>
<keyword evidence="2 4" id="KW-0238">DNA-binding</keyword>
<evidence type="ECO:0000313" key="6">
    <source>
        <dbReference type="EMBL" id="EOM75153.1"/>
    </source>
</evidence>
<sequence>MTADTECGAEAEMDTNTISRVSEPRTAGESRAARKERTRQALLDGALDLVGDRNFSSVSLREVARAADIVPTAFYRHFGSLEELGVVLVEESMRVLRQMLRDTRRAPAAKGASGTMRTSGSLHLLADQVRAHPAQFRFLTRERNGGVPEIRRAIDSEMRVFVSELVVDLARVPALADWSRADLEAAADLIVATGAATAVELLDSDRPGGHEAQIVERAEKQLRLVVLGMGAWDPQRS</sequence>
<dbReference type="PROSITE" id="PS50977">
    <property type="entry name" value="HTH_TETR_2"/>
    <property type="match status" value="1"/>
</dbReference>
<dbReference type="SUPFAM" id="SSF46689">
    <property type="entry name" value="Homeodomain-like"/>
    <property type="match status" value="1"/>
</dbReference>
<reference evidence="6 7" key="1">
    <citation type="journal article" date="2013" name="Genome Announc.">
        <title>Draft Genome Sequence of Rhodococcus rhodnii Strain LMG5362, a Symbiont of Rhodnius prolixus (Hemiptera, Reduviidae, Triatominae), the Principle Vector of Trypanosoma cruzi.</title>
        <authorList>
            <person name="Pachebat J.A."/>
            <person name="van Keulen G."/>
            <person name="Whitten M.M."/>
            <person name="Girdwood S."/>
            <person name="Del Sol R."/>
            <person name="Dyson P.J."/>
            <person name="Facey P.D."/>
        </authorList>
    </citation>
    <scope>NUCLEOTIDE SEQUENCE [LARGE SCALE GENOMIC DNA]</scope>
    <source>
        <strain evidence="6 7">LMG 5362</strain>
    </source>
</reference>
<evidence type="ECO:0000256" key="3">
    <source>
        <dbReference type="ARBA" id="ARBA00023163"/>
    </source>
</evidence>
<dbReference type="PATRIC" id="fig|1273125.3.peg.3319"/>
<keyword evidence="1" id="KW-0805">Transcription regulation</keyword>
<keyword evidence="7" id="KW-1185">Reference proteome</keyword>
<evidence type="ECO:0000256" key="2">
    <source>
        <dbReference type="ARBA" id="ARBA00023125"/>
    </source>
</evidence>
<dbReference type="Gene3D" id="1.10.10.60">
    <property type="entry name" value="Homeodomain-like"/>
    <property type="match status" value="1"/>
</dbReference>
<accession>R7WIW9</accession>
<dbReference type="InterPro" id="IPR001647">
    <property type="entry name" value="HTH_TetR"/>
</dbReference>
<dbReference type="EMBL" id="APMY01000102">
    <property type="protein sequence ID" value="EOM75153.1"/>
    <property type="molecule type" value="Genomic_DNA"/>
</dbReference>
<comment type="caution">
    <text evidence="6">The sequence shown here is derived from an EMBL/GenBank/DDBJ whole genome shotgun (WGS) entry which is preliminary data.</text>
</comment>
<dbReference type="Pfam" id="PF00440">
    <property type="entry name" value="TetR_N"/>
    <property type="match status" value="1"/>
</dbReference>
<dbReference type="AlphaFoldDB" id="R7WIW9"/>
<dbReference type="Proteomes" id="UP000013525">
    <property type="component" value="Unassembled WGS sequence"/>
</dbReference>
<evidence type="ECO:0000313" key="7">
    <source>
        <dbReference type="Proteomes" id="UP000013525"/>
    </source>
</evidence>
<evidence type="ECO:0000256" key="4">
    <source>
        <dbReference type="PROSITE-ProRule" id="PRU00335"/>
    </source>
</evidence>
<evidence type="ECO:0000259" key="5">
    <source>
        <dbReference type="PROSITE" id="PS50977"/>
    </source>
</evidence>
<protein>
    <submittedName>
        <fullName evidence="6">TetR family transcriptional regulator</fullName>
    </submittedName>
</protein>
<name>R7WIW9_9NOCA</name>
<proteinExistence type="predicted"/>
<dbReference type="PANTHER" id="PTHR47752:SF1">
    <property type="entry name" value="HTH-TYPE TRANSCRIPTIONAL REPRESSOR FABR"/>
    <property type="match status" value="1"/>
</dbReference>
<dbReference type="eggNOG" id="COG1309">
    <property type="taxonomic scope" value="Bacteria"/>
</dbReference>
<feature type="DNA-binding region" description="H-T-H motif" evidence="4">
    <location>
        <begin position="59"/>
        <end position="78"/>
    </location>
</feature>
<feature type="domain" description="HTH tetR-type" evidence="5">
    <location>
        <begin position="36"/>
        <end position="96"/>
    </location>
</feature>